<dbReference type="EMBL" id="JBHUIO010000011">
    <property type="protein sequence ID" value="MFD2171593.1"/>
    <property type="molecule type" value="Genomic_DNA"/>
</dbReference>
<keyword evidence="6 7" id="KW-0472">Membrane</keyword>
<reference evidence="10" key="1">
    <citation type="journal article" date="2019" name="Int. J. Syst. Evol. Microbiol.">
        <title>The Global Catalogue of Microorganisms (GCM) 10K type strain sequencing project: providing services to taxonomists for standard genome sequencing and annotation.</title>
        <authorList>
            <consortium name="The Broad Institute Genomics Platform"/>
            <consortium name="The Broad Institute Genome Sequencing Center for Infectious Disease"/>
            <person name="Wu L."/>
            <person name="Ma J."/>
        </authorList>
    </citation>
    <scope>NUCLEOTIDE SEQUENCE [LARGE SCALE GENOMIC DNA]</scope>
    <source>
        <strain evidence="10">CGMCC 1.13574</strain>
    </source>
</reference>
<dbReference type="InterPro" id="IPR011701">
    <property type="entry name" value="MFS"/>
</dbReference>
<dbReference type="PROSITE" id="PS50850">
    <property type="entry name" value="MFS"/>
    <property type="match status" value="1"/>
</dbReference>
<evidence type="ECO:0000256" key="6">
    <source>
        <dbReference type="ARBA" id="ARBA00023136"/>
    </source>
</evidence>
<accession>A0ABW5A020</accession>
<protein>
    <submittedName>
        <fullName evidence="9">MFS transporter</fullName>
    </submittedName>
</protein>
<sequence>MLGYLRSIFSLPPAVLFYLLSEMLFGIGIGMAVIMNFHYLALGFDTVVIGFAVACHTLTVAALSYPAGMITDRFGSKFTMIFGSSFVVLGYFLLGMVETPLQLYLVQIVMGFGFSFVIACEFPYIMSLCEKKEDETTAYNLLTSAFTLALAVGNILGTKLPAIMPVGTTNYQTTVFLIAGAFAIMLFMRCFLPAKSKRVTEAEKHTPKKSGWKVIPSRQVMLYVLFATTNGLIWQMIGPFENVILRERFELSDNSIGYMLAFNSFLLFLSSLFTPFIMKKSWRRLALYSAYALYMLTMLFMGFHVIVYAFYLFLLGKGFSGTLFNSFIDSSMMKATADNERGLHSGLRNLFRSGAGAISSAFAGYLLLGGNYNSIYFVTFFVILVQALLYLFLVRHQLRHDLGESF</sequence>
<comment type="subcellular location">
    <subcellularLocation>
        <location evidence="1">Cell membrane</location>
        <topology evidence="1">Multi-pass membrane protein</topology>
    </subcellularLocation>
</comment>
<feature type="transmembrane region" description="Helical" evidence="7">
    <location>
        <begin position="285"/>
        <end position="303"/>
    </location>
</feature>
<feature type="transmembrane region" description="Helical" evidence="7">
    <location>
        <begin position="78"/>
        <end position="97"/>
    </location>
</feature>
<keyword evidence="4 7" id="KW-0812">Transmembrane</keyword>
<feature type="transmembrane region" description="Helical" evidence="7">
    <location>
        <begin position="257"/>
        <end position="278"/>
    </location>
</feature>
<feature type="transmembrane region" description="Helical" evidence="7">
    <location>
        <begin position="374"/>
        <end position="393"/>
    </location>
</feature>
<dbReference type="PANTHER" id="PTHR23517:SF3">
    <property type="entry name" value="INTEGRAL MEMBRANE TRANSPORT PROTEIN"/>
    <property type="match status" value="1"/>
</dbReference>
<dbReference type="InterPro" id="IPR036259">
    <property type="entry name" value="MFS_trans_sf"/>
</dbReference>
<feature type="transmembrane region" description="Helical" evidence="7">
    <location>
        <begin position="349"/>
        <end position="368"/>
    </location>
</feature>
<evidence type="ECO:0000256" key="4">
    <source>
        <dbReference type="ARBA" id="ARBA00022692"/>
    </source>
</evidence>
<feature type="transmembrane region" description="Helical" evidence="7">
    <location>
        <begin position="47"/>
        <end position="66"/>
    </location>
</feature>
<dbReference type="Pfam" id="PF07690">
    <property type="entry name" value="MFS_1"/>
    <property type="match status" value="1"/>
</dbReference>
<feature type="transmembrane region" description="Helical" evidence="7">
    <location>
        <begin position="138"/>
        <end position="157"/>
    </location>
</feature>
<feature type="transmembrane region" description="Helical" evidence="7">
    <location>
        <begin position="169"/>
        <end position="188"/>
    </location>
</feature>
<feature type="domain" description="Major facilitator superfamily (MFS) profile" evidence="8">
    <location>
        <begin position="1"/>
        <end position="399"/>
    </location>
</feature>
<keyword evidence="3" id="KW-1003">Cell membrane</keyword>
<feature type="transmembrane region" description="Helical" evidence="7">
    <location>
        <begin position="220"/>
        <end position="237"/>
    </location>
</feature>
<dbReference type="SUPFAM" id="SSF103473">
    <property type="entry name" value="MFS general substrate transporter"/>
    <property type="match status" value="1"/>
</dbReference>
<dbReference type="Gene3D" id="1.20.1250.20">
    <property type="entry name" value="MFS general substrate transporter like domains"/>
    <property type="match status" value="1"/>
</dbReference>
<feature type="transmembrane region" description="Helical" evidence="7">
    <location>
        <begin position="309"/>
        <end position="328"/>
    </location>
</feature>
<dbReference type="InterPro" id="IPR020846">
    <property type="entry name" value="MFS_dom"/>
</dbReference>
<organism evidence="9 10">
    <name type="scientific">Tumebacillus lipolyticus</name>
    <dbReference type="NCBI Taxonomy" id="1280370"/>
    <lineage>
        <taxon>Bacteria</taxon>
        <taxon>Bacillati</taxon>
        <taxon>Bacillota</taxon>
        <taxon>Bacilli</taxon>
        <taxon>Bacillales</taxon>
        <taxon>Alicyclobacillaceae</taxon>
        <taxon>Tumebacillus</taxon>
    </lineage>
</organism>
<keyword evidence="10" id="KW-1185">Reference proteome</keyword>
<name>A0ABW5A020_9BACL</name>
<keyword evidence="2" id="KW-0813">Transport</keyword>
<keyword evidence="5 7" id="KW-1133">Transmembrane helix</keyword>
<dbReference type="InterPro" id="IPR050171">
    <property type="entry name" value="MFS_Transporters"/>
</dbReference>
<gene>
    <name evidence="9" type="ORF">ACFSOY_16650</name>
</gene>
<evidence type="ECO:0000256" key="1">
    <source>
        <dbReference type="ARBA" id="ARBA00004651"/>
    </source>
</evidence>
<dbReference type="Proteomes" id="UP001597343">
    <property type="component" value="Unassembled WGS sequence"/>
</dbReference>
<evidence type="ECO:0000313" key="10">
    <source>
        <dbReference type="Proteomes" id="UP001597343"/>
    </source>
</evidence>
<evidence type="ECO:0000313" key="9">
    <source>
        <dbReference type="EMBL" id="MFD2171593.1"/>
    </source>
</evidence>
<evidence type="ECO:0000256" key="7">
    <source>
        <dbReference type="SAM" id="Phobius"/>
    </source>
</evidence>
<evidence type="ECO:0000256" key="5">
    <source>
        <dbReference type="ARBA" id="ARBA00022989"/>
    </source>
</evidence>
<comment type="caution">
    <text evidence="9">The sequence shown here is derived from an EMBL/GenBank/DDBJ whole genome shotgun (WGS) entry which is preliminary data.</text>
</comment>
<evidence type="ECO:0000256" key="2">
    <source>
        <dbReference type="ARBA" id="ARBA00022448"/>
    </source>
</evidence>
<proteinExistence type="predicted"/>
<evidence type="ECO:0000256" key="3">
    <source>
        <dbReference type="ARBA" id="ARBA00022475"/>
    </source>
</evidence>
<evidence type="ECO:0000259" key="8">
    <source>
        <dbReference type="PROSITE" id="PS50850"/>
    </source>
</evidence>
<dbReference type="PANTHER" id="PTHR23517">
    <property type="entry name" value="RESISTANCE PROTEIN MDTM, PUTATIVE-RELATED-RELATED"/>
    <property type="match status" value="1"/>
</dbReference>
<feature type="transmembrane region" description="Helical" evidence="7">
    <location>
        <begin position="15"/>
        <end position="41"/>
    </location>
</feature>
<feature type="transmembrane region" description="Helical" evidence="7">
    <location>
        <begin position="103"/>
        <end position="126"/>
    </location>
</feature>
<dbReference type="RefSeq" id="WP_386048536.1">
    <property type="nucleotide sequence ID" value="NZ_JBHUIO010000011.1"/>
</dbReference>